<evidence type="ECO:0000313" key="2">
    <source>
        <dbReference type="EMBL" id="PQP93865.1"/>
    </source>
</evidence>
<gene>
    <name evidence="2" type="ORF">Pyn_25183</name>
</gene>
<reference evidence="2 3" key="1">
    <citation type="submission" date="2018-02" db="EMBL/GenBank/DDBJ databases">
        <title>Draft genome of wild Prunus yedoensis var. nudiflora.</title>
        <authorList>
            <person name="Baek S."/>
            <person name="Kim J.-H."/>
            <person name="Choi K."/>
            <person name="Kim G.-B."/>
            <person name="Cho A."/>
            <person name="Jang H."/>
            <person name="Shin C.-H."/>
            <person name="Yu H.-J."/>
            <person name="Mun J.-H."/>
        </authorList>
    </citation>
    <scope>NUCLEOTIDE SEQUENCE [LARGE SCALE GENOMIC DNA]</scope>
    <source>
        <strain evidence="3">cv. Jeju island</strain>
        <tissue evidence="2">Leaf</tissue>
    </source>
</reference>
<dbReference type="AlphaFoldDB" id="A0A314YWS9"/>
<feature type="compositionally biased region" description="Low complexity" evidence="1">
    <location>
        <begin position="19"/>
        <end position="29"/>
    </location>
</feature>
<feature type="compositionally biased region" description="Polar residues" evidence="1">
    <location>
        <begin position="1"/>
        <end position="10"/>
    </location>
</feature>
<keyword evidence="3" id="KW-1185">Reference proteome</keyword>
<evidence type="ECO:0000313" key="3">
    <source>
        <dbReference type="Proteomes" id="UP000250321"/>
    </source>
</evidence>
<feature type="region of interest" description="Disordered" evidence="1">
    <location>
        <begin position="1"/>
        <end position="49"/>
    </location>
</feature>
<protein>
    <submittedName>
        <fullName evidence="2">Uncharacterized protein</fullName>
    </submittedName>
</protein>
<proteinExistence type="predicted"/>
<dbReference type="EMBL" id="PJQY01002421">
    <property type="protein sequence ID" value="PQP93865.1"/>
    <property type="molecule type" value="Genomic_DNA"/>
</dbReference>
<comment type="caution">
    <text evidence="2">The sequence shown here is derived from an EMBL/GenBank/DDBJ whole genome shotgun (WGS) entry which is preliminary data.</text>
</comment>
<organism evidence="2 3">
    <name type="scientific">Prunus yedoensis var. nudiflora</name>
    <dbReference type="NCBI Taxonomy" id="2094558"/>
    <lineage>
        <taxon>Eukaryota</taxon>
        <taxon>Viridiplantae</taxon>
        <taxon>Streptophyta</taxon>
        <taxon>Embryophyta</taxon>
        <taxon>Tracheophyta</taxon>
        <taxon>Spermatophyta</taxon>
        <taxon>Magnoliopsida</taxon>
        <taxon>eudicotyledons</taxon>
        <taxon>Gunneridae</taxon>
        <taxon>Pentapetalae</taxon>
        <taxon>rosids</taxon>
        <taxon>fabids</taxon>
        <taxon>Rosales</taxon>
        <taxon>Rosaceae</taxon>
        <taxon>Amygdaloideae</taxon>
        <taxon>Amygdaleae</taxon>
        <taxon>Prunus</taxon>
    </lineage>
</organism>
<dbReference type="Proteomes" id="UP000250321">
    <property type="component" value="Unassembled WGS sequence"/>
</dbReference>
<name>A0A314YWS9_PRUYE</name>
<accession>A0A314YWS9</accession>
<sequence length="82" mass="9336">MSINATTSPTPLCKRPRPSTSSQYGSSSSHRGKFVIHRDTELSESSQVAHSPTLVEDINTTKFDEIYLFKKQQEKAWTDTRY</sequence>
<evidence type="ECO:0000256" key="1">
    <source>
        <dbReference type="SAM" id="MobiDB-lite"/>
    </source>
</evidence>